<evidence type="ECO:0000256" key="7">
    <source>
        <dbReference type="SAM" id="MobiDB-lite"/>
    </source>
</evidence>
<dbReference type="InterPro" id="IPR022784">
    <property type="entry name" value="Ribosome_bgen_Alb1"/>
</dbReference>
<dbReference type="InParanoid" id="A3LYN6"/>
<comment type="subcellular location">
    <subcellularLocation>
        <location evidence="2">Cytoplasm</location>
    </subcellularLocation>
    <subcellularLocation>
        <location evidence="1">Nucleus</location>
    </subcellularLocation>
</comment>
<evidence type="ECO:0000256" key="5">
    <source>
        <dbReference type="ARBA" id="ARBA00022517"/>
    </source>
</evidence>
<dbReference type="InterPro" id="IPR053278">
    <property type="entry name" value="Pre-60S_factor_ECM1"/>
</dbReference>
<evidence type="ECO:0000313" key="8">
    <source>
        <dbReference type="EMBL" id="ABN68204.2"/>
    </source>
</evidence>
<feature type="region of interest" description="Disordered" evidence="7">
    <location>
        <begin position="1"/>
        <end position="30"/>
    </location>
</feature>
<dbReference type="Proteomes" id="UP000002258">
    <property type="component" value="Chromosome 7"/>
</dbReference>
<dbReference type="PANTHER" id="PTHR28280:SF1">
    <property type="entry name" value="SHUTTLING PRE-60S FACTOR ECM1"/>
    <property type="match status" value="1"/>
</dbReference>
<dbReference type="GO" id="GO:0030687">
    <property type="term" value="C:preribosome, large subunit precursor"/>
    <property type="evidence" value="ECO:0007669"/>
    <property type="project" value="TreeGrafter"/>
</dbReference>
<feature type="non-terminal residue" evidence="8">
    <location>
        <position position="128"/>
    </location>
</feature>
<evidence type="ECO:0000256" key="4">
    <source>
        <dbReference type="ARBA" id="ARBA00022490"/>
    </source>
</evidence>
<feature type="compositionally biased region" description="Basic residues" evidence="7">
    <location>
        <begin position="57"/>
        <end position="74"/>
    </location>
</feature>
<dbReference type="OMA" id="NTRKAGW"/>
<accession>A3LYN6</accession>
<keyword evidence="3" id="KW-0813">Transport</keyword>
<dbReference type="GO" id="GO:0000055">
    <property type="term" value="P:ribosomal large subunit export from nucleus"/>
    <property type="evidence" value="ECO:0007669"/>
    <property type="project" value="TreeGrafter"/>
</dbReference>
<dbReference type="EMBL" id="CP000501">
    <property type="protein sequence ID" value="ABN68204.2"/>
    <property type="molecule type" value="Genomic_DNA"/>
</dbReference>
<keyword evidence="5" id="KW-0690">Ribosome biogenesis</keyword>
<keyword evidence="4" id="KW-0963">Cytoplasm</keyword>
<dbReference type="Pfam" id="PF09135">
    <property type="entry name" value="Alb1"/>
    <property type="match status" value="1"/>
</dbReference>
<reference evidence="8 9" key="1">
    <citation type="journal article" date="2007" name="Nat. Biotechnol.">
        <title>Genome sequence of the lignocellulose-bioconverting and xylose-fermenting yeast Pichia stipitis.</title>
        <authorList>
            <person name="Jeffries T.W."/>
            <person name="Grigoriev I.V."/>
            <person name="Grimwood J."/>
            <person name="Laplaza J.M."/>
            <person name="Aerts A."/>
            <person name="Salamov A."/>
            <person name="Schmutz J."/>
            <person name="Lindquist E."/>
            <person name="Dehal P."/>
            <person name="Shapiro H."/>
            <person name="Jin Y.S."/>
            <person name="Passoth V."/>
            <person name="Richardson P.M."/>
        </authorList>
    </citation>
    <scope>NUCLEOTIDE SEQUENCE [LARGE SCALE GENOMIC DNA]</scope>
    <source>
        <strain evidence="9">ATCC 58785 / CBS 6054 / NBRC 10063 / NRRL Y-11545</strain>
    </source>
</reference>
<dbReference type="RefSeq" id="XP_001386233.2">
    <property type="nucleotide sequence ID" value="XM_001386196.1"/>
</dbReference>
<dbReference type="eggNOG" id="ENOG502SB5K">
    <property type="taxonomic scope" value="Eukaryota"/>
</dbReference>
<dbReference type="AlphaFoldDB" id="A3LYN6"/>
<dbReference type="OrthoDB" id="4068492at2759"/>
<feature type="region of interest" description="Disordered" evidence="7">
    <location>
        <begin position="51"/>
        <end position="78"/>
    </location>
</feature>
<proteinExistence type="predicted"/>
<evidence type="ECO:0000256" key="2">
    <source>
        <dbReference type="ARBA" id="ARBA00004496"/>
    </source>
</evidence>
<sequence length="128" mass="14374">VSKHSRAARRGLLAEEGEAKDLSKVPKTESDEVKKSIIRTTIKNENLLAKKMENSKIRKSNQNKRKTSSLKHKLDRSDKLSGVLSTKIEQSIARAKYVQSARKSGWDQINKSITIKNDIVLETKVTTG</sequence>
<evidence type="ECO:0000256" key="3">
    <source>
        <dbReference type="ARBA" id="ARBA00022448"/>
    </source>
</evidence>
<dbReference type="GO" id="GO:0005737">
    <property type="term" value="C:cytoplasm"/>
    <property type="evidence" value="ECO:0007669"/>
    <property type="project" value="UniProtKB-SubCell"/>
</dbReference>
<dbReference type="KEGG" id="pic:PICST_9152"/>
<dbReference type="FunCoup" id="A3LYN6">
    <property type="interactions" value="170"/>
</dbReference>
<protein>
    <submittedName>
        <fullName evidence="8">Cell wall structure or biosynthesis</fullName>
    </submittedName>
</protein>
<dbReference type="GeneID" id="4840595"/>
<feature type="non-terminal residue" evidence="8">
    <location>
        <position position="1"/>
    </location>
</feature>
<evidence type="ECO:0000256" key="6">
    <source>
        <dbReference type="ARBA" id="ARBA00023242"/>
    </source>
</evidence>
<gene>
    <name evidence="8" type="primary">ECM1</name>
    <name evidence="8" type="ORF">PICST_9152</name>
</gene>
<name>A3LYN6_PICST</name>
<feature type="compositionally biased region" description="Basic and acidic residues" evidence="7">
    <location>
        <begin position="17"/>
        <end position="30"/>
    </location>
</feature>
<dbReference type="HOGENOM" id="CLU_090725_0_0_1"/>
<dbReference type="PANTHER" id="PTHR28280">
    <property type="entry name" value="SHUTTLING PRE-60S FACTOR ECM1"/>
    <property type="match status" value="1"/>
</dbReference>
<dbReference type="GO" id="GO:0005730">
    <property type="term" value="C:nucleolus"/>
    <property type="evidence" value="ECO:0007669"/>
    <property type="project" value="TreeGrafter"/>
</dbReference>
<organism evidence="8 9">
    <name type="scientific">Scheffersomyces stipitis (strain ATCC 58785 / CBS 6054 / NBRC 10063 / NRRL Y-11545)</name>
    <name type="common">Yeast</name>
    <name type="synonym">Pichia stipitis</name>
    <dbReference type="NCBI Taxonomy" id="322104"/>
    <lineage>
        <taxon>Eukaryota</taxon>
        <taxon>Fungi</taxon>
        <taxon>Dikarya</taxon>
        <taxon>Ascomycota</taxon>
        <taxon>Saccharomycotina</taxon>
        <taxon>Pichiomycetes</taxon>
        <taxon>Debaryomycetaceae</taxon>
        <taxon>Scheffersomyces</taxon>
    </lineage>
</organism>
<dbReference type="STRING" id="322104.A3LYN6"/>
<evidence type="ECO:0000256" key="1">
    <source>
        <dbReference type="ARBA" id="ARBA00004123"/>
    </source>
</evidence>
<evidence type="ECO:0000313" key="9">
    <source>
        <dbReference type="Proteomes" id="UP000002258"/>
    </source>
</evidence>
<keyword evidence="9" id="KW-1185">Reference proteome</keyword>
<keyword evidence="6" id="KW-0539">Nucleus</keyword>